<dbReference type="OrthoDB" id="9811590at2"/>
<name>A0A1D3TU30_9FIRM</name>
<dbReference type="RefSeq" id="WP_091233618.1">
    <property type="nucleotide sequence ID" value="NZ_FMKA01000011.1"/>
</dbReference>
<evidence type="ECO:0000256" key="1">
    <source>
        <dbReference type="ARBA" id="ARBA00022448"/>
    </source>
</evidence>
<feature type="transmembrane region" description="Helical" evidence="8">
    <location>
        <begin position="64"/>
        <end position="85"/>
    </location>
</feature>
<keyword evidence="1 8" id="KW-0813">Transport</keyword>
<evidence type="ECO:0000256" key="3">
    <source>
        <dbReference type="ARBA" id="ARBA00022692"/>
    </source>
</evidence>
<feature type="transmembrane region" description="Helical" evidence="8">
    <location>
        <begin position="112"/>
        <end position="131"/>
    </location>
</feature>
<reference evidence="9 10" key="1">
    <citation type="submission" date="2016-09" db="EMBL/GenBank/DDBJ databases">
        <authorList>
            <person name="Capua I."/>
            <person name="De Benedictis P."/>
            <person name="Joannis T."/>
            <person name="Lombin L.H."/>
            <person name="Cattoli G."/>
        </authorList>
    </citation>
    <scope>NUCLEOTIDE SEQUENCE [LARGE SCALE GENOMIC DNA]</scope>
    <source>
        <strain evidence="9 10">GluBS11</strain>
    </source>
</reference>
<dbReference type="HAMAP" id="MF_01521">
    <property type="entry name" value="MntP_pump"/>
    <property type="match status" value="1"/>
</dbReference>
<evidence type="ECO:0000256" key="8">
    <source>
        <dbReference type="HAMAP-Rule" id="MF_01521"/>
    </source>
</evidence>
<dbReference type="GO" id="GO:0005384">
    <property type="term" value="F:manganese ion transmembrane transporter activity"/>
    <property type="evidence" value="ECO:0007669"/>
    <property type="project" value="UniProtKB-UniRule"/>
</dbReference>
<evidence type="ECO:0000256" key="4">
    <source>
        <dbReference type="ARBA" id="ARBA00022989"/>
    </source>
</evidence>
<proteinExistence type="inferred from homology"/>
<keyword evidence="6 8" id="KW-0472">Membrane</keyword>
<feature type="transmembrane region" description="Helical" evidence="8">
    <location>
        <begin position="6"/>
        <end position="26"/>
    </location>
</feature>
<protein>
    <recommendedName>
        <fullName evidence="8">Putative manganese efflux pump MntP</fullName>
    </recommendedName>
</protein>
<dbReference type="PANTHER" id="PTHR35529:SF1">
    <property type="entry name" value="MANGANESE EFFLUX PUMP MNTP-RELATED"/>
    <property type="match status" value="1"/>
</dbReference>
<dbReference type="AlphaFoldDB" id="A0A1D3TU30"/>
<dbReference type="GO" id="GO:0005886">
    <property type="term" value="C:plasma membrane"/>
    <property type="evidence" value="ECO:0007669"/>
    <property type="project" value="UniProtKB-SubCell"/>
</dbReference>
<accession>A0A1D3TU30</accession>
<feature type="transmembrane region" description="Helical" evidence="8">
    <location>
        <begin position="170"/>
        <end position="187"/>
    </location>
</feature>
<evidence type="ECO:0000256" key="5">
    <source>
        <dbReference type="ARBA" id="ARBA00023065"/>
    </source>
</evidence>
<dbReference type="STRING" id="1619234.SAMN05421730_101112"/>
<comment type="similarity">
    <text evidence="8">Belongs to the MntP (TC 9.B.29) family.</text>
</comment>
<dbReference type="Proteomes" id="UP000199315">
    <property type="component" value="Unassembled WGS sequence"/>
</dbReference>
<keyword evidence="4 8" id="KW-1133">Transmembrane helix</keyword>
<dbReference type="InterPro" id="IPR003810">
    <property type="entry name" value="Mntp/YtaF"/>
</dbReference>
<evidence type="ECO:0000256" key="6">
    <source>
        <dbReference type="ARBA" id="ARBA00023136"/>
    </source>
</evidence>
<evidence type="ECO:0000313" key="10">
    <source>
        <dbReference type="Proteomes" id="UP000199315"/>
    </source>
</evidence>
<dbReference type="EMBL" id="FMKA01000011">
    <property type="protein sequence ID" value="SCP97479.1"/>
    <property type="molecule type" value="Genomic_DNA"/>
</dbReference>
<dbReference type="Pfam" id="PF02659">
    <property type="entry name" value="Mntp"/>
    <property type="match status" value="1"/>
</dbReference>
<gene>
    <name evidence="8" type="primary">mntP</name>
    <name evidence="9" type="ORF">SAMN05421730_101112</name>
</gene>
<dbReference type="PANTHER" id="PTHR35529">
    <property type="entry name" value="MANGANESE EFFLUX PUMP MNTP-RELATED"/>
    <property type="match status" value="1"/>
</dbReference>
<evidence type="ECO:0000256" key="7">
    <source>
        <dbReference type="ARBA" id="ARBA00023211"/>
    </source>
</evidence>
<organism evidence="9 10">
    <name type="scientific">Anaerobium acetethylicum</name>
    <dbReference type="NCBI Taxonomy" id="1619234"/>
    <lineage>
        <taxon>Bacteria</taxon>
        <taxon>Bacillati</taxon>
        <taxon>Bacillota</taxon>
        <taxon>Clostridia</taxon>
        <taxon>Lachnospirales</taxon>
        <taxon>Lachnospiraceae</taxon>
        <taxon>Anaerobium</taxon>
    </lineage>
</organism>
<keyword evidence="2 8" id="KW-1003">Cell membrane</keyword>
<evidence type="ECO:0000313" key="9">
    <source>
        <dbReference type="EMBL" id="SCP97479.1"/>
    </source>
</evidence>
<comment type="function">
    <text evidence="8">Probably functions as a manganese efflux pump.</text>
</comment>
<sequence>MGFLELLLVGIGLSMDAFAAAVCKGLCMKKVYIKNSLIIGLLFGGFQGLMPLIGWFLGKQFENYITSIDHWIAFVLLGFIGSSMLREGIGGKKEEEETLCPIEGEVLNIRELVGMAVATSIDALAVGVTFAFLKVDIIPAVSLIGVTTFIISFFGVFAGSYFGSKYKSKAEIAGGAILILIGLRILLSHLNVL</sequence>
<evidence type="ECO:0000256" key="2">
    <source>
        <dbReference type="ARBA" id="ARBA00022475"/>
    </source>
</evidence>
<keyword evidence="5 8" id="KW-0406">Ion transport</keyword>
<keyword evidence="7 8" id="KW-0464">Manganese</keyword>
<comment type="subcellular location">
    <subcellularLocation>
        <location evidence="8">Cell membrane</location>
        <topology evidence="8">Multi-pass membrane protein</topology>
    </subcellularLocation>
</comment>
<keyword evidence="10" id="KW-1185">Reference proteome</keyword>
<dbReference type="InterPro" id="IPR022929">
    <property type="entry name" value="Put_MntP"/>
</dbReference>
<feature type="transmembrane region" description="Helical" evidence="8">
    <location>
        <begin position="137"/>
        <end position="158"/>
    </location>
</feature>
<keyword evidence="3 8" id="KW-0812">Transmembrane</keyword>
<feature type="transmembrane region" description="Helical" evidence="8">
    <location>
        <begin position="38"/>
        <end position="58"/>
    </location>
</feature>